<name>A0A9W7A9R1_9STRA</name>
<evidence type="ECO:0000313" key="3">
    <source>
        <dbReference type="Proteomes" id="UP001162640"/>
    </source>
</evidence>
<comment type="caution">
    <text evidence="2">The sequence shown here is derived from an EMBL/GenBank/DDBJ whole genome shotgun (WGS) entry which is preliminary data.</text>
</comment>
<protein>
    <recommendedName>
        <fullName evidence="4">Trichohyalin-plectin-homology domain-containing protein</fullName>
    </recommendedName>
</protein>
<accession>A0A9W7A9R1</accession>
<sequence>MVSKEVKEARRAKLTNILKTKMLQKHGTKDAGPVGSLNKQIEEIVDDVLSLISGVAVDKEALARIDGRCKNANDGYMRAQGKDPLYVKIAPKKPKPKDGKPKLIAPVSLKNDWVIMDGYEAIENDKSIKADKIKLHNIKMSVRATLDIQMAEKEEARKKEKAIEDGFLREQQSIMEQWNYEQSIAHTMGHSKNRKEKKIRDEQCRLNAIKRQKIKDKEEKEARHEVAVCKRELKREEEEKIKRINDQKAQNVENGRAVASQFGKREKEEREQKAEDHRLMLQMKEMMLQQELDRKKAFNKRVEKYEEFSSKWQESGAGKEQREAELHWERKILREAQAKDAAVIKREEDDIKKVKTMAHFLQTENLKMADAKKRKEEKFEAEDAIRNNTIRKAGEAYQAGGWERAQEERKKGMKYARELMKQRMEVNRRETKIEMGNVERIMNRKFLNKLQNDPQIIEDIQNKMFEKKKMKKSDMFKYSSNLPGFSKPGADNI</sequence>
<dbReference type="EMBL" id="BLQM01000120">
    <property type="protein sequence ID" value="GMH66221.1"/>
    <property type="molecule type" value="Genomic_DNA"/>
</dbReference>
<evidence type="ECO:0000256" key="1">
    <source>
        <dbReference type="SAM" id="MobiDB-lite"/>
    </source>
</evidence>
<gene>
    <name evidence="2" type="ORF">TL16_g04384</name>
</gene>
<feature type="region of interest" description="Disordered" evidence="1">
    <location>
        <begin position="252"/>
        <end position="272"/>
    </location>
</feature>
<evidence type="ECO:0008006" key="4">
    <source>
        <dbReference type="Google" id="ProtNLM"/>
    </source>
</evidence>
<reference evidence="3" key="1">
    <citation type="journal article" date="2023" name="Commun. Biol.">
        <title>Genome analysis of Parmales, the sister group of diatoms, reveals the evolutionary specialization of diatoms from phago-mixotrophs to photoautotrophs.</title>
        <authorList>
            <person name="Ban H."/>
            <person name="Sato S."/>
            <person name="Yoshikawa S."/>
            <person name="Yamada K."/>
            <person name="Nakamura Y."/>
            <person name="Ichinomiya M."/>
            <person name="Sato N."/>
            <person name="Blanc-Mathieu R."/>
            <person name="Endo H."/>
            <person name="Kuwata A."/>
            <person name="Ogata H."/>
        </authorList>
    </citation>
    <scope>NUCLEOTIDE SEQUENCE [LARGE SCALE GENOMIC DNA]</scope>
</reference>
<proteinExistence type="predicted"/>
<evidence type="ECO:0000313" key="2">
    <source>
        <dbReference type="EMBL" id="GMH66221.1"/>
    </source>
</evidence>
<organism evidence="2 3">
    <name type="scientific">Triparma laevis f. inornata</name>
    <dbReference type="NCBI Taxonomy" id="1714386"/>
    <lineage>
        <taxon>Eukaryota</taxon>
        <taxon>Sar</taxon>
        <taxon>Stramenopiles</taxon>
        <taxon>Ochrophyta</taxon>
        <taxon>Bolidophyceae</taxon>
        <taxon>Parmales</taxon>
        <taxon>Triparmaceae</taxon>
        <taxon>Triparma</taxon>
    </lineage>
</organism>
<dbReference type="AlphaFoldDB" id="A0A9W7A9R1"/>
<feature type="compositionally biased region" description="Basic and acidic residues" evidence="1">
    <location>
        <begin position="263"/>
        <end position="272"/>
    </location>
</feature>
<dbReference type="Proteomes" id="UP001162640">
    <property type="component" value="Unassembled WGS sequence"/>
</dbReference>